<proteinExistence type="predicted"/>
<accession>A0A563U7Q5</accession>
<name>A0A563U7Q5_9SPHI</name>
<evidence type="ECO:0000313" key="3">
    <source>
        <dbReference type="Proteomes" id="UP000320042"/>
    </source>
</evidence>
<dbReference type="PANTHER" id="PTHR40469:SF2">
    <property type="entry name" value="GALACTOSE-BINDING DOMAIN-LIKE SUPERFAMILY PROTEIN"/>
    <property type="match status" value="1"/>
</dbReference>
<dbReference type="Pfam" id="PF06283">
    <property type="entry name" value="ThuA"/>
    <property type="match status" value="1"/>
</dbReference>
<feature type="domain" description="ThuA-like" evidence="1">
    <location>
        <begin position="29"/>
        <end position="250"/>
    </location>
</feature>
<dbReference type="RefSeq" id="WP_146382348.1">
    <property type="nucleotide sequence ID" value="NZ_VOEJ01000006.1"/>
</dbReference>
<evidence type="ECO:0000313" key="2">
    <source>
        <dbReference type="EMBL" id="TWR27380.1"/>
    </source>
</evidence>
<dbReference type="Proteomes" id="UP000320042">
    <property type="component" value="Unassembled WGS sequence"/>
</dbReference>
<evidence type="ECO:0000259" key="1">
    <source>
        <dbReference type="Pfam" id="PF06283"/>
    </source>
</evidence>
<gene>
    <name evidence="2" type="ORF">FPZ43_12925</name>
</gene>
<dbReference type="InterPro" id="IPR029010">
    <property type="entry name" value="ThuA-like"/>
</dbReference>
<protein>
    <submittedName>
        <fullName evidence="2">ThuA domain-containing protein</fullName>
    </submittedName>
</protein>
<dbReference type="EMBL" id="VOEJ01000006">
    <property type="protein sequence ID" value="TWR27380.1"/>
    <property type="molecule type" value="Genomic_DNA"/>
</dbReference>
<dbReference type="AlphaFoldDB" id="A0A563U7Q5"/>
<sequence>MKKCFILFCLGFIICSYGFGQKVKNKFNVLALYENGGHHVAYSAAAKVWLNKLAATNHFKIDYIQNTDKIDTAFLSHYQLFIQLDYPPYGWKPAAAAAFQDYIENGKGGWIGFHHATLLGEFDAFPMWQWFSTFMGNIIYKDYIATFVQGTISVENAKHRVMQGIPSSFIIKQEEFYIYNQSPRPNVRVLATVNEDTYKPNSAIKMGDHPVIWVNEHVKARNVYIFMGHSPTLFNNPAYTRLFKNAIFWAAAKSK</sequence>
<reference evidence="2 3" key="1">
    <citation type="submission" date="2019-07" db="EMBL/GenBank/DDBJ databases">
        <authorList>
            <person name="Kim J."/>
        </authorList>
    </citation>
    <scope>NUCLEOTIDE SEQUENCE [LARGE SCALE GENOMIC DNA]</scope>
    <source>
        <strain evidence="3">dk17</strain>
    </source>
</reference>
<dbReference type="OrthoDB" id="1117240at2"/>
<dbReference type="InterPro" id="IPR029062">
    <property type="entry name" value="Class_I_gatase-like"/>
</dbReference>
<keyword evidence="3" id="KW-1185">Reference proteome</keyword>
<comment type="caution">
    <text evidence="2">The sequence shown here is derived from an EMBL/GenBank/DDBJ whole genome shotgun (WGS) entry which is preliminary data.</text>
</comment>
<dbReference type="PANTHER" id="PTHR40469">
    <property type="entry name" value="SECRETED GLYCOSYL HYDROLASE"/>
    <property type="match status" value="1"/>
</dbReference>
<organism evidence="2 3">
    <name type="scientific">Mucilaginibacter pallidiroseus</name>
    <dbReference type="NCBI Taxonomy" id="2599295"/>
    <lineage>
        <taxon>Bacteria</taxon>
        <taxon>Pseudomonadati</taxon>
        <taxon>Bacteroidota</taxon>
        <taxon>Sphingobacteriia</taxon>
        <taxon>Sphingobacteriales</taxon>
        <taxon>Sphingobacteriaceae</taxon>
        <taxon>Mucilaginibacter</taxon>
    </lineage>
</organism>
<dbReference type="SUPFAM" id="SSF52317">
    <property type="entry name" value="Class I glutamine amidotransferase-like"/>
    <property type="match status" value="1"/>
</dbReference>
<dbReference type="Gene3D" id="3.40.50.880">
    <property type="match status" value="1"/>
</dbReference>